<dbReference type="KEGG" id="ccx:COCOR_06724"/>
<feature type="domain" description="Peptidase C-terminal archaeal/bacterial" evidence="2">
    <location>
        <begin position="208"/>
        <end position="275"/>
    </location>
</feature>
<reference evidence="3 4" key="1">
    <citation type="journal article" date="2012" name="J. Bacteriol.">
        <title>Complete Genome Sequence of the Fruiting Myxobacterium Corallococcus coralloides DSM 2259.</title>
        <authorList>
            <person name="Huntley S."/>
            <person name="Zhang Y."/>
            <person name="Treuner-Lange A."/>
            <person name="Kneip S."/>
            <person name="Sensen C.W."/>
            <person name="Sogaard-Andersen L."/>
        </authorList>
    </citation>
    <scope>NUCLEOTIDE SEQUENCE [LARGE SCALE GENOMIC DNA]</scope>
    <source>
        <strain evidence="4">ATCC 25202 / DSM 2259 / NBRC 100086 / M2</strain>
    </source>
</reference>
<dbReference type="Proteomes" id="UP000007587">
    <property type="component" value="Chromosome"/>
</dbReference>
<feature type="chain" id="PRO_5003616342" evidence="1">
    <location>
        <begin position="23"/>
        <end position="403"/>
    </location>
</feature>
<dbReference type="AlphaFoldDB" id="H8MXV6"/>
<sequence>MRHLGLKSLAAVWLTCALTGCGAEMETPTGALEEGAIEVPVGENAEQAPVVEKGPPPERRLQAEAVDCTSTSTLSNGVPLSGVGQEAGAWSCTYKLTVPTGATRVEFTTSGGTGDGDLYVRRGSTPTEAANDCKSASGSNSETCALTVTSSGTYYARMYGYSTFSGATITGTYTLTTGQPGCTSTSPISNGSTTYGLSAAPGTFSCDYTLEVPSGATSLTFYTYLGSGGMAHLYAKRGSAPTLSSYDCKATTGGGNNQTCTVTSPAAGTWHVRLYNADSSMTLTGAALHGSYVTGGTGNPGTGTLTNGVAVTGLSGAQGSYRYWTITVPAGRTSLLVQTYFGTGDSDLYVRQGSQPTEYTYTCSSAGTGATESCLINAPTAGVYHVMIKGYSDYSGLTLKASY</sequence>
<reference evidence="4" key="2">
    <citation type="submission" date="2012-03" db="EMBL/GenBank/DDBJ databases">
        <title>Genome sequence of the fruiting myxobacterium Corallococcus coralloides DSM 2259.</title>
        <authorList>
            <person name="Huntley S."/>
            <person name="Zhang Y."/>
            <person name="Treuner-Lange A."/>
            <person name="Sensen C.W."/>
            <person name="Sogaard-Andersen L."/>
        </authorList>
    </citation>
    <scope>NUCLEOTIDE SEQUENCE [LARGE SCALE GENOMIC DNA]</scope>
    <source>
        <strain evidence="4">ATCC 25202 / DSM 2259 / NBRC 100086 / M2</strain>
    </source>
</reference>
<evidence type="ECO:0000259" key="2">
    <source>
        <dbReference type="Pfam" id="PF04151"/>
    </source>
</evidence>
<keyword evidence="3" id="KW-0645">Protease</keyword>
<organism evidence="3 4">
    <name type="scientific">Corallococcus coralloides (strain ATCC 25202 / DSM 2259 / NBRC 100086 / M2)</name>
    <name type="common">Myxococcus coralloides</name>
    <dbReference type="NCBI Taxonomy" id="1144275"/>
    <lineage>
        <taxon>Bacteria</taxon>
        <taxon>Pseudomonadati</taxon>
        <taxon>Myxococcota</taxon>
        <taxon>Myxococcia</taxon>
        <taxon>Myxococcales</taxon>
        <taxon>Cystobacterineae</taxon>
        <taxon>Myxococcaceae</taxon>
        <taxon>Corallococcus</taxon>
    </lineage>
</organism>
<dbReference type="Gene3D" id="2.60.120.380">
    <property type="match status" value="3"/>
</dbReference>
<dbReference type="eggNOG" id="COG1404">
    <property type="taxonomic scope" value="Bacteria"/>
</dbReference>
<protein>
    <submittedName>
        <fullName evidence="3">Alkaline serine exoprotease A</fullName>
    </submittedName>
</protein>
<dbReference type="PROSITE" id="PS51257">
    <property type="entry name" value="PROKAR_LIPOPROTEIN"/>
    <property type="match status" value="1"/>
</dbReference>
<dbReference type="eggNOG" id="COG3291">
    <property type="taxonomic scope" value="Bacteria"/>
</dbReference>
<dbReference type="GO" id="GO:0006508">
    <property type="term" value="P:proteolysis"/>
    <property type="evidence" value="ECO:0007669"/>
    <property type="project" value="UniProtKB-KW"/>
</dbReference>
<proteinExistence type="predicted"/>
<dbReference type="STRING" id="1144275.COCOR_06724"/>
<name>H8MXV6_CORCM</name>
<evidence type="ECO:0000313" key="3">
    <source>
        <dbReference type="EMBL" id="AFE09992.1"/>
    </source>
</evidence>
<gene>
    <name evidence="3" type="primary">proA</name>
    <name evidence="3" type="ordered locus">COCOR_06724</name>
</gene>
<feature type="signal peptide" evidence="1">
    <location>
        <begin position="1"/>
        <end position="22"/>
    </location>
</feature>
<feature type="domain" description="Peptidase C-terminal archaeal/bacterial" evidence="2">
    <location>
        <begin position="93"/>
        <end position="160"/>
    </location>
</feature>
<dbReference type="InParanoid" id="H8MXV6"/>
<evidence type="ECO:0000313" key="4">
    <source>
        <dbReference type="Proteomes" id="UP000007587"/>
    </source>
</evidence>
<dbReference type="HOGENOM" id="CLU_682795_0_0_7"/>
<dbReference type="EMBL" id="CP003389">
    <property type="protein sequence ID" value="AFE09992.1"/>
    <property type="molecule type" value="Genomic_DNA"/>
</dbReference>
<keyword evidence="3" id="KW-0378">Hydrolase</keyword>
<dbReference type="Pfam" id="PF04151">
    <property type="entry name" value="PPC"/>
    <property type="match status" value="3"/>
</dbReference>
<dbReference type="GO" id="GO:0008233">
    <property type="term" value="F:peptidase activity"/>
    <property type="evidence" value="ECO:0007669"/>
    <property type="project" value="UniProtKB-KW"/>
</dbReference>
<evidence type="ECO:0000256" key="1">
    <source>
        <dbReference type="SAM" id="SignalP"/>
    </source>
</evidence>
<feature type="domain" description="Peptidase C-terminal archaeal/bacterial" evidence="2">
    <location>
        <begin position="321"/>
        <end position="389"/>
    </location>
</feature>
<dbReference type="InterPro" id="IPR007280">
    <property type="entry name" value="Peptidase_C_arc/bac"/>
</dbReference>
<keyword evidence="1" id="KW-0732">Signal</keyword>
<accession>H8MXV6</accession>
<keyword evidence="4" id="KW-1185">Reference proteome</keyword>